<dbReference type="RefSeq" id="WP_225240501.1">
    <property type="nucleotide sequence ID" value="NZ_JAHYBX010000014.1"/>
</dbReference>
<organism evidence="1 2">
    <name type="scientific">Massilia hydrophila</name>
    <dbReference type="NCBI Taxonomy" id="3044279"/>
    <lineage>
        <taxon>Bacteria</taxon>
        <taxon>Pseudomonadati</taxon>
        <taxon>Pseudomonadota</taxon>
        <taxon>Betaproteobacteria</taxon>
        <taxon>Burkholderiales</taxon>
        <taxon>Oxalobacteraceae</taxon>
        <taxon>Telluria group</taxon>
        <taxon>Massilia</taxon>
    </lineage>
</organism>
<dbReference type="EMBL" id="JAHYBX010000014">
    <property type="protein sequence ID" value="MCA1858351.1"/>
    <property type="molecule type" value="Genomic_DNA"/>
</dbReference>
<protein>
    <submittedName>
        <fullName evidence="1">DUF1294 domain-containing protein</fullName>
    </submittedName>
</protein>
<name>A0ABS7YHF2_9BURK</name>
<sequence length="116" mass="12675">MPYLPLLLFAVLYAFATFAWALPLPVGGLYLAMSLSCFAAYAIDKSAARQGNWRTPESTLLLLGLAGGWPGAVLAQQWLRHKTAKAAFQRKFQLSVALNLGLFLYLARQLGQPGAY</sequence>
<evidence type="ECO:0000313" key="2">
    <source>
        <dbReference type="Proteomes" id="UP001198602"/>
    </source>
</evidence>
<gene>
    <name evidence="1" type="ORF">LE190_20810</name>
</gene>
<comment type="caution">
    <text evidence="1">The sequence shown here is derived from an EMBL/GenBank/DDBJ whole genome shotgun (WGS) entry which is preliminary data.</text>
</comment>
<dbReference type="Pfam" id="PF06961">
    <property type="entry name" value="DUF1294"/>
    <property type="match status" value="1"/>
</dbReference>
<reference evidence="1 2" key="1">
    <citation type="submission" date="2021-07" db="EMBL/GenBank/DDBJ databases">
        <title>Characterization of Violacein-producing bacteria and related species.</title>
        <authorList>
            <person name="Wilson H.S."/>
            <person name="De Leon M.E."/>
        </authorList>
    </citation>
    <scope>NUCLEOTIDE SEQUENCE [LARGE SCALE GENOMIC DNA]</scope>
    <source>
        <strain evidence="1 2">HSC-2F05</strain>
    </source>
</reference>
<proteinExistence type="predicted"/>
<dbReference type="InterPro" id="IPR010718">
    <property type="entry name" value="DUF1294"/>
</dbReference>
<dbReference type="Proteomes" id="UP001198602">
    <property type="component" value="Unassembled WGS sequence"/>
</dbReference>
<keyword evidence="2" id="KW-1185">Reference proteome</keyword>
<accession>A0ABS7YHF2</accession>
<evidence type="ECO:0000313" key="1">
    <source>
        <dbReference type="EMBL" id="MCA1858351.1"/>
    </source>
</evidence>